<feature type="transmembrane region" description="Helical" evidence="1">
    <location>
        <begin position="65"/>
        <end position="85"/>
    </location>
</feature>
<evidence type="ECO:0000313" key="2">
    <source>
        <dbReference type="EMBL" id="MBB6636886.1"/>
    </source>
</evidence>
<organism evidence="2 3">
    <name type="scientific">Cohnella thailandensis</name>
    <dbReference type="NCBI Taxonomy" id="557557"/>
    <lineage>
        <taxon>Bacteria</taxon>
        <taxon>Bacillati</taxon>
        <taxon>Bacillota</taxon>
        <taxon>Bacilli</taxon>
        <taxon>Bacillales</taxon>
        <taxon>Paenibacillaceae</taxon>
        <taxon>Cohnella</taxon>
    </lineage>
</organism>
<dbReference type="RefSeq" id="WP_185122087.1">
    <property type="nucleotide sequence ID" value="NZ_JACJVQ010000019.1"/>
</dbReference>
<reference evidence="2 3" key="1">
    <citation type="submission" date="2020-08" db="EMBL/GenBank/DDBJ databases">
        <title>Cohnella phylogeny.</title>
        <authorList>
            <person name="Dunlap C."/>
        </authorList>
    </citation>
    <scope>NUCLEOTIDE SEQUENCE [LARGE SCALE GENOMIC DNA]</scope>
    <source>
        <strain evidence="2 3">DSM 25241</strain>
    </source>
</reference>
<keyword evidence="1" id="KW-0812">Transmembrane</keyword>
<sequence length="255" mass="27711">MSNLFRSEWYKLTRNRSLWLLCIVLFAAAVVNALFVYYDNSNDGGAMSASSGIELWMSSLSANQYIIKIGLSILAGFFISSEYANGTIKRAVTSGFSRSKVIVAKLTAYMLGAMIVALIFPAVNVVLGSALLGFGSLPDASNAEYVVRTFGMTLLVAAAYASITGFFAILLNDSGKTVGFSIVFYFFIDGIIIMASKYIPALKTVYEYSVLQVVLDYANETLSSSKLWTGIIVSAATWAVFLLLGIAAFRRKEIK</sequence>
<dbReference type="Proteomes" id="UP000535838">
    <property type="component" value="Unassembled WGS sequence"/>
</dbReference>
<name>A0A841T209_9BACL</name>
<keyword evidence="3" id="KW-1185">Reference proteome</keyword>
<comment type="caution">
    <text evidence="2">The sequence shown here is derived from an EMBL/GenBank/DDBJ whole genome shotgun (WGS) entry which is preliminary data.</text>
</comment>
<feature type="transmembrane region" description="Helical" evidence="1">
    <location>
        <begin position="227"/>
        <end position="249"/>
    </location>
</feature>
<keyword evidence="1" id="KW-0472">Membrane</keyword>
<dbReference type="AlphaFoldDB" id="A0A841T209"/>
<dbReference type="EMBL" id="JACJVQ010000019">
    <property type="protein sequence ID" value="MBB6636886.1"/>
    <property type="molecule type" value="Genomic_DNA"/>
</dbReference>
<dbReference type="PANTHER" id="PTHR37305">
    <property type="entry name" value="INTEGRAL MEMBRANE PROTEIN-RELATED"/>
    <property type="match status" value="1"/>
</dbReference>
<evidence type="ECO:0000313" key="3">
    <source>
        <dbReference type="Proteomes" id="UP000535838"/>
    </source>
</evidence>
<protein>
    <submittedName>
        <fullName evidence="2">ABC transporter permease</fullName>
    </submittedName>
</protein>
<gene>
    <name evidence="2" type="ORF">H7B67_22390</name>
</gene>
<feature type="transmembrane region" description="Helical" evidence="1">
    <location>
        <begin position="18"/>
        <end position="38"/>
    </location>
</feature>
<accession>A0A841T209</accession>
<keyword evidence="1" id="KW-1133">Transmembrane helix</keyword>
<feature type="transmembrane region" description="Helical" evidence="1">
    <location>
        <begin position="178"/>
        <end position="199"/>
    </location>
</feature>
<feature type="transmembrane region" description="Helical" evidence="1">
    <location>
        <begin position="152"/>
        <end position="171"/>
    </location>
</feature>
<evidence type="ECO:0000256" key="1">
    <source>
        <dbReference type="SAM" id="Phobius"/>
    </source>
</evidence>
<dbReference type="Pfam" id="PF12730">
    <property type="entry name" value="ABC2_membrane_4"/>
    <property type="match status" value="1"/>
</dbReference>
<dbReference type="PANTHER" id="PTHR37305:SF1">
    <property type="entry name" value="MEMBRANE PROTEIN"/>
    <property type="match status" value="1"/>
</dbReference>
<feature type="transmembrane region" description="Helical" evidence="1">
    <location>
        <begin position="106"/>
        <end position="132"/>
    </location>
</feature>
<proteinExistence type="predicted"/>